<dbReference type="RefSeq" id="WP_093231539.1">
    <property type="nucleotide sequence ID" value="NZ_FORR01000025.1"/>
</dbReference>
<keyword evidence="4" id="KW-1185">Reference proteome</keyword>
<protein>
    <submittedName>
        <fullName evidence="3">Putative phage tail component, N-terminal domain-containing protein</fullName>
    </submittedName>
</protein>
<dbReference type="NCBIfam" id="TIGR01633">
    <property type="entry name" value="phi3626_gp14_N"/>
    <property type="match status" value="1"/>
</dbReference>
<name>A0A1I3UKX2_9BACL</name>
<reference evidence="3 4" key="1">
    <citation type="submission" date="2016-10" db="EMBL/GenBank/DDBJ databases">
        <authorList>
            <person name="de Groot N.N."/>
        </authorList>
    </citation>
    <scope>NUCLEOTIDE SEQUENCE [LARGE SCALE GENOMIC DNA]</scope>
    <source>
        <strain evidence="3 4">DSM 44778</strain>
    </source>
</reference>
<dbReference type="InterPro" id="IPR054738">
    <property type="entry name" value="Siphovirus-type_tail_C"/>
</dbReference>
<evidence type="ECO:0000313" key="4">
    <source>
        <dbReference type="Proteomes" id="UP000199545"/>
    </source>
</evidence>
<dbReference type="InterPro" id="IPR006520">
    <property type="entry name" value="Dit_BPSPP_N"/>
</dbReference>
<feature type="domain" description="Siphovirus-type tail component C-terminal" evidence="2">
    <location>
        <begin position="724"/>
        <end position="822"/>
    </location>
</feature>
<evidence type="ECO:0000313" key="3">
    <source>
        <dbReference type="EMBL" id="SFJ83353.1"/>
    </source>
</evidence>
<dbReference type="InterPro" id="IPR008841">
    <property type="entry name" value="Siphovirus-type_tail_N"/>
</dbReference>
<sequence length="823" mass="90187">MSRMTSFYFNGKSSSEFPWLLINRVNNSILPPIENKIVTVPGKPGFFHMGRQIGHREEKIKITILADSREDREAKKRILAQWLNTDTPQTFYYSYEQDKEYKAILDGETDLERIVTDGEAELTFLIPDPHAYGATKSQTVAVVDTKEDTDVQSEWSSGTLNGVVATANGLQLQKEGQDFSRTFDFSTGTKSGTVVANGALQLKKGLDIHKVDTTDADWNTKTGGSNTTGSNGNLVLTGLPNYTFLDHMADFASTGWSTTTLKSGISQQPGYVRLEKTATGSGTQQAVYRQMAVTFPCTIDIRVKTNSSQTTFYVADSANRYNVYLPNTNDVWKWFRVVATPTDAKLYEFGNSTPLGTFTSSSYTSGARIGFIVFDNNSGTVEIDVVYHVNADLGTPPASWTGTRINQVSLGSVVSVLSSSLNYEWSAVTATTDPNSQSVLVEVRTFDGTTWSQWFPVESGQAIPGLTKGSTWGTNSKLEYKISLITTDPGFSPAVTDLSIDIISGYQPNGTWESESVSLSQVGRAASTLIGWVNKNIPSGTTARYYTALSTDGGNTWGSWQEVTTSGSSIPQINSSLNLATAYVKFKVELSTTDVAITPEVTSVTTQLTTAYKTTGERISTGVSINIEDIYDTYIGWDVSPNGSPDVEIYVQLVDQGNQPTPGGWIQVLQNPTKIPGITQGSTITNKKLYTKQVLKTSNPSSTPTLHRLLWWIKPFEDKVIEYEGTAKAYPKITVTFKQNVSNFYEVSHFETGNKVLINRSFSPNDVLVIDNSTGKVTLNGVLDMASVSIDSDFFYLNPGTNTINVTPTSVAEVVAEWRERFI</sequence>
<gene>
    <name evidence="3" type="ORF">SAMN05421852_12549</name>
</gene>
<dbReference type="Pfam" id="PF05709">
    <property type="entry name" value="Sipho_tail"/>
    <property type="match status" value="1"/>
</dbReference>
<feature type="domain" description="Siphovirus-type tail component RIFT-related" evidence="1">
    <location>
        <begin position="23"/>
        <end position="125"/>
    </location>
</feature>
<organism evidence="3 4">
    <name type="scientific">Thermoflavimicrobium dichotomicum</name>
    <dbReference type="NCBI Taxonomy" id="46223"/>
    <lineage>
        <taxon>Bacteria</taxon>
        <taxon>Bacillati</taxon>
        <taxon>Bacillota</taxon>
        <taxon>Bacilli</taxon>
        <taxon>Bacillales</taxon>
        <taxon>Thermoactinomycetaceae</taxon>
        <taxon>Thermoflavimicrobium</taxon>
    </lineage>
</organism>
<dbReference type="STRING" id="46223.SAMN05421852_12549"/>
<evidence type="ECO:0000259" key="2">
    <source>
        <dbReference type="Pfam" id="PF22768"/>
    </source>
</evidence>
<dbReference type="Gene3D" id="2.60.120.860">
    <property type="match status" value="1"/>
</dbReference>
<dbReference type="Proteomes" id="UP000199545">
    <property type="component" value="Unassembled WGS sequence"/>
</dbReference>
<dbReference type="Gene3D" id="2.40.30.200">
    <property type="match status" value="1"/>
</dbReference>
<dbReference type="AlphaFoldDB" id="A0A1I3UKX2"/>
<dbReference type="Pfam" id="PF22768">
    <property type="entry name" value="SPP1_Dit"/>
    <property type="match status" value="1"/>
</dbReference>
<dbReference type="EMBL" id="FORR01000025">
    <property type="protein sequence ID" value="SFJ83353.1"/>
    <property type="molecule type" value="Genomic_DNA"/>
</dbReference>
<accession>A0A1I3UKX2</accession>
<dbReference type="OrthoDB" id="3078561at2"/>
<proteinExistence type="predicted"/>
<evidence type="ECO:0000259" key="1">
    <source>
        <dbReference type="Pfam" id="PF05709"/>
    </source>
</evidence>